<keyword evidence="3 7" id="KW-0347">Helicase</keyword>
<dbReference type="InterPro" id="IPR014014">
    <property type="entry name" value="RNA_helicase_DEAD_Q_motif"/>
</dbReference>
<dbReference type="PROSITE" id="PS51195">
    <property type="entry name" value="Q_MOTIF"/>
    <property type="match status" value="1"/>
</dbReference>
<evidence type="ECO:0000256" key="8">
    <source>
        <dbReference type="SAM" id="MobiDB-lite"/>
    </source>
</evidence>
<dbReference type="InterPro" id="IPR014001">
    <property type="entry name" value="Helicase_ATP-bd"/>
</dbReference>
<evidence type="ECO:0000256" key="5">
    <source>
        <dbReference type="ARBA" id="ARBA00038437"/>
    </source>
</evidence>
<gene>
    <name evidence="12" type="ORF">A2Y82_03340</name>
</gene>
<dbReference type="Proteomes" id="UP000176498">
    <property type="component" value="Unassembled WGS sequence"/>
</dbReference>
<dbReference type="InterPro" id="IPR000629">
    <property type="entry name" value="RNA-helicase_DEAD-box_CS"/>
</dbReference>
<keyword evidence="1 7" id="KW-0547">Nucleotide-binding</keyword>
<dbReference type="Pfam" id="PF00270">
    <property type="entry name" value="DEAD"/>
    <property type="match status" value="1"/>
</dbReference>
<feature type="domain" description="DEAD-box RNA helicase Q" evidence="11">
    <location>
        <begin position="10"/>
        <end position="38"/>
    </location>
</feature>
<dbReference type="Gene3D" id="3.40.50.300">
    <property type="entry name" value="P-loop containing nucleotide triphosphate hydrolases"/>
    <property type="match status" value="2"/>
</dbReference>
<evidence type="ECO:0000259" key="11">
    <source>
        <dbReference type="PROSITE" id="PS51195"/>
    </source>
</evidence>
<dbReference type="InterPro" id="IPR001650">
    <property type="entry name" value="Helicase_C-like"/>
</dbReference>
<evidence type="ECO:0000313" key="12">
    <source>
        <dbReference type="EMBL" id="OGY40881.1"/>
    </source>
</evidence>
<evidence type="ECO:0000256" key="3">
    <source>
        <dbReference type="ARBA" id="ARBA00022806"/>
    </source>
</evidence>
<evidence type="ECO:0000256" key="4">
    <source>
        <dbReference type="ARBA" id="ARBA00022840"/>
    </source>
</evidence>
<dbReference type="EMBL" id="MHHZ01000023">
    <property type="protein sequence ID" value="OGY40881.1"/>
    <property type="molecule type" value="Genomic_DNA"/>
</dbReference>
<feature type="region of interest" description="Disordered" evidence="8">
    <location>
        <begin position="374"/>
        <end position="427"/>
    </location>
</feature>
<evidence type="ECO:0008006" key="14">
    <source>
        <dbReference type="Google" id="ProtNLM"/>
    </source>
</evidence>
<evidence type="ECO:0000259" key="10">
    <source>
        <dbReference type="PROSITE" id="PS51194"/>
    </source>
</evidence>
<dbReference type="GO" id="GO:0005829">
    <property type="term" value="C:cytosol"/>
    <property type="evidence" value="ECO:0007669"/>
    <property type="project" value="TreeGrafter"/>
</dbReference>
<dbReference type="Pfam" id="PF00271">
    <property type="entry name" value="Helicase_C"/>
    <property type="match status" value="1"/>
</dbReference>
<evidence type="ECO:0000256" key="6">
    <source>
        <dbReference type="PROSITE-ProRule" id="PRU00552"/>
    </source>
</evidence>
<keyword evidence="4 7" id="KW-0067">ATP-binding</keyword>
<evidence type="ECO:0000256" key="1">
    <source>
        <dbReference type="ARBA" id="ARBA00022741"/>
    </source>
</evidence>
<feature type="compositionally biased region" description="Basic residues" evidence="8">
    <location>
        <begin position="416"/>
        <end position="427"/>
    </location>
</feature>
<comment type="similarity">
    <text evidence="5 7">Belongs to the DEAD box helicase family.</text>
</comment>
<dbReference type="GO" id="GO:0003724">
    <property type="term" value="F:RNA helicase activity"/>
    <property type="evidence" value="ECO:0007669"/>
    <property type="project" value="InterPro"/>
</dbReference>
<evidence type="ECO:0000313" key="13">
    <source>
        <dbReference type="Proteomes" id="UP000176498"/>
    </source>
</evidence>
<evidence type="ECO:0000256" key="2">
    <source>
        <dbReference type="ARBA" id="ARBA00022801"/>
    </source>
</evidence>
<reference evidence="12 13" key="1">
    <citation type="journal article" date="2016" name="Nat. Commun.">
        <title>Thousands of microbial genomes shed light on interconnected biogeochemical processes in an aquifer system.</title>
        <authorList>
            <person name="Anantharaman K."/>
            <person name="Brown C.T."/>
            <person name="Hug L.A."/>
            <person name="Sharon I."/>
            <person name="Castelle C.J."/>
            <person name="Probst A.J."/>
            <person name="Thomas B.C."/>
            <person name="Singh A."/>
            <person name="Wilkins M.J."/>
            <person name="Karaoz U."/>
            <person name="Brodie E.L."/>
            <person name="Williams K.H."/>
            <person name="Hubbard S.S."/>
            <person name="Banfield J.F."/>
        </authorList>
    </citation>
    <scope>NUCLEOTIDE SEQUENCE [LARGE SCALE GENOMIC DNA]</scope>
</reference>
<dbReference type="InterPro" id="IPR044742">
    <property type="entry name" value="DEAD/DEAH_RhlB"/>
</dbReference>
<comment type="caution">
    <text evidence="12">The sequence shown here is derived from an EMBL/GenBank/DDBJ whole genome shotgun (WGS) entry which is preliminary data.</text>
</comment>
<dbReference type="PANTHER" id="PTHR47959">
    <property type="entry name" value="ATP-DEPENDENT RNA HELICASE RHLE-RELATED"/>
    <property type="match status" value="1"/>
</dbReference>
<dbReference type="InterPro" id="IPR027417">
    <property type="entry name" value="P-loop_NTPase"/>
</dbReference>
<dbReference type="CDD" id="cd00268">
    <property type="entry name" value="DEADc"/>
    <property type="match status" value="1"/>
</dbReference>
<dbReference type="InterPro" id="IPR050079">
    <property type="entry name" value="DEAD_box_RNA_helicase"/>
</dbReference>
<evidence type="ECO:0000256" key="7">
    <source>
        <dbReference type="RuleBase" id="RU000492"/>
    </source>
</evidence>
<dbReference type="InterPro" id="IPR011545">
    <property type="entry name" value="DEAD/DEAH_box_helicase_dom"/>
</dbReference>
<feature type="compositionally biased region" description="Polar residues" evidence="8">
    <location>
        <begin position="392"/>
        <end position="402"/>
    </location>
</feature>
<dbReference type="SMART" id="SM00490">
    <property type="entry name" value="HELICc"/>
    <property type="match status" value="1"/>
</dbReference>
<dbReference type="GO" id="GO:0016787">
    <property type="term" value="F:hydrolase activity"/>
    <property type="evidence" value="ECO:0007669"/>
    <property type="project" value="UniProtKB-KW"/>
</dbReference>
<feature type="domain" description="Helicase C-terminal" evidence="10">
    <location>
        <begin position="236"/>
        <end position="381"/>
    </location>
</feature>
<dbReference type="GO" id="GO:0005524">
    <property type="term" value="F:ATP binding"/>
    <property type="evidence" value="ECO:0007669"/>
    <property type="project" value="UniProtKB-KW"/>
</dbReference>
<accession>A0A1G1XLN3</accession>
<dbReference type="CDD" id="cd18787">
    <property type="entry name" value="SF2_C_DEAD"/>
    <property type="match status" value="1"/>
</dbReference>
<dbReference type="PROSITE" id="PS51192">
    <property type="entry name" value="HELICASE_ATP_BIND_1"/>
    <property type="match status" value="1"/>
</dbReference>
<dbReference type="AlphaFoldDB" id="A0A1G1XLN3"/>
<feature type="short sequence motif" description="Q motif" evidence="6">
    <location>
        <begin position="10"/>
        <end position="38"/>
    </location>
</feature>
<dbReference type="PROSITE" id="PS51194">
    <property type="entry name" value="HELICASE_CTER"/>
    <property type="match status" value="1"/>
</dbReference>
<dbReference type="SUPFAM" id="SSF52540">
    <property type="entry name" value="P-loop containing nucleoside triphosphate hydrolases"/>
    <property type="match status" value="1"/>
</dbReference>
<keyword evidence="2 7" id="KW-0378">Hydrolase</keyword>
<feature type="domain" description="Helicase ATP-binding" evidence="9">
    <location>
        <begin position="41"/>
        <end position="209"/>
    </location>
</feature>
<evidence type="ECO:0000259" key="9">
    <source>
        <dbReference type="PROSITE" id="PS51192"/>
    </source>
</evidence>
<proteinExistence type="inferred from homology"/>
<protein>
    <recommendedName>
        <fullName evidence="14">DEAD/DEAH box helicase</fullName>
    </recommendedName>
</protein>
<dbReference type="PROSITE" id="PS00039">
    <property type="entry name" value="DEAD_ATP_HELICASE"/>
    <property type="match status" value="1"/>
</dbReference>
<sequence length="427" mass="47674">MTQNSKSPTQNFSGLGIAPGLLEIIARLNYKNPTPIQKQAIPIALQGKDLVGVAQTGTGKTLAFGLPMIQRLNQVKGQGLVVLPTRELAVQVDEALRKVGSRAGLRTAVLIGGTPIYAQIQAIKRQPHIIIATPGRLNDHLQQRTLNLKNVKIVVLDEADRMLDMGFAPQIKKIFQELPSTRQTMLFSATIPQEIMKMATSYLKLPIRIEVAPTGTLAENVSQEIFIIPREAKTRLVDKLLEQYLGPTLIFTRTKHGAKKLTRAIRDMGHSAAEIHSNRSLGQRRDALQGFKTGKYRVLVATDIASRGIDVTGIELVINFDLPTQTEDYVHRIGRTARAGASGHAISLATPDQRKELRSIERLIRKNLPISQVPVLPPVRQPKFRPEEQDGSTRWQRPQGSNFARRRRPFGQQRQGNRRRPGRYRDN</sequence>
<dbReference type="GO" id="GO:0003676">
    <property type="term" value="F:nucleic acid binding"/>
    <property type="evidence" value="ECO:0007669"/>
    <property type="project" value="InterPro"/>
</dbReference>
<name>A0A1G1XLN3_9BACT</name>
<dbReference type="PANTHER" id="PTHR47959:SF13">
    <property type="entry name" value="ATP-DEPENDENT RNA HELICASE RHLE"/>
    <property type="match status" value="1"/>
</dbReference>
<dbReference type="SMART" id="SM00487">
    <property type="entry name" value="DEXDc"/>
    <property type="match status" value="1"/>
</dbReference>
<organism evidence="12 13">
    <name type="scientific">Candidatus Buchananbacteria bacterium RBG_13_36_9</name>
    <dbReference type="NCBI Taxonomy" id="1797530"/>
    <lineage>
        <taxon>Bacteria</taxon>
        <taxon>Candidatus Buchananiibacteriota</taxon>
    </lineage>
</organism>